<dbReference type="AlphaFoldDB" id="X0VW37"/>
<evidence type="ECO:0000259" key="2">
    <source>
        <dbReference type="Pfam" id="PF00149"/>
    </source>
</evidence>
<evidence type="ECO:0000313" key="3">
    <source>
        <dbReference type="EMBL" id="GAG22624.1"/>
    </source>
</evidence>
<dbReference type="InterPro" id="IPR039331">
    <property type="entry name" value="PAPs-like"/>
</dbReference>
<dbReference type="Pfam" id="PF00149">
    <property type="entry name" value="Metallophos"/>
    <property type="match status" value="1"/>
</dbReference>
<dbReference type="PANTHER" id="PTHR22953:SF153">
    <property type="entry name" value="PURPLE ACID PHOSPHATASE"/>
    <property type="match status" value="1"/>
</dbReference>
<sequence>PWLLPAFIYEGPLVQMASEDELTLVWYMTRPVRDGLSVRIDDDGDERVFAAESDGRRTHAVLTGLAPGQTYPYTISLGRRTLAQAELRTNKPAGQPFSFIVFGDSGRGGRKQYMLAAQMTAADPDLALHTGDLVYGSGERRKYKERFFAPYRELIRRVNFWPSLGNHDVAEPHFGAPYLEVFELPENGPHDEPPERSYWFDYVSARFVVVDSNLDEAALRDHVAPWLAEVLSGSDATWKFVVFHHPPYTAGAYEPDGRIQR</sequence>
<feature type="domain" description="Calcineurin-like phosphoesterase" evidence="2">
    <location>
        <begin position="98"/>
        <end position="251"/>
    </location>
</feature>
<name>X0VW37_9ZZZZ</name>
<proteinExistence type="predicted"/>
<feature type="non-terminal residue" evidence="3">
    <location>
        <position position="1"/>
    </location>
</feature>
<dbReference type="GO" id="GO:0003993">
    <property type="term" value="F:acid phosphatase activity"/>
    <property type="evidence" value="ECO:0007669"/>
    <property type="project" value="InterPro"/>
</dbReference>
<accession>X0VW37</accession>
<feature type="non-terminal residue" evidence="3">
    <location>
        <position position="261"/>
    </location>
</feature>
<evidence type="ECO:0000256" key="1">
    <source>
        <dbReference type="ARBA" id="ARBA00022729"/>
    </source>
</evidence>
<dbReference type="EMBL" id="BARS01033149">
    <property type="protein sequence ID" value="GAG22624.1"/>
    <property type="molecule type" value="Genomic_DNA"/>
</dbReference>
<reference evidence="3" key="1">
    <citation type="journal article" date="2014" name="Front. Microbiol.">
        <title>High frequency of phylogenetically diverse reductive dehalogenase-homologous genes in deep subseafloor sedimentary metagenomes.</title>
        <authorList>
            <person name="Kawai M."/>
            <person name="Futagami T."/>
            <person name="Toyoda A."/>
            <person name="Takaki Y."/>
            <person name="Nishi S."/>
            <person name="Hori S."/>
            <person name="Arai W."/>
            <person name="Tsubouchi T."/>
            <person name="Morono Y."/>
            <person name="Uchiyama I."/>
            <person name="Ito T."/>
            <person name="Fujiyama A."/>
            <person name="Inagaki F."/>
            <person name="Takami H."/>
        </authorList>
    </citation>
    <scope>NUCLEOTIDE SEQUENCE</scope>
    <source>
        <strain evidence="3">Expedition CK06-06</strain>
    </source>
</reference>
<protein>
    <recommendedName>
        <fullName evidence="2">Calcineurin-like phosphoesterase domain-containing protein</fullName>
    </recommendedName>
</protein>
<gene>
    <name evidence="3" type="ORF">S01H1_51372</name>
</gene>
<keyword evidence="1" id="KW-0732">Signal</keyword>
<organism evidence="3">
    <name type="scientific">marine sediment metagenome</name>
    <dbReference type="NCBI Taxonomy" id="412755"/>
    <lineage>
        <taxon>unclassified sequences</taxon>
        <taxon>metagenomes</taxon>
        <taxon>ecological metagenomes</taxon>
    </lineage>
</organism>
<dbReference type="InterPro" id="IPR029052">
    <property type="entry name" value="Metallo-depent_PP-like"/>
</dbReference>
<dbReference type="Gene3D" id="3.60.21.10">
    <property type="match status" value="1"/>
</dbReference>
<dbReference type="InterPro" id="IPR004843">
    <property type="entry name" value="Calcineurin-like_PHP"/>
</dbReference>
<dbReference type="SUPFAM" id="SSF56300">
    <property type="entry name" value="Metallo-dependent phosphatases"/>
    <property type="match status" value="1"/>
</dbReference>
<dbReference type="PANTHER" id="PTHR22953">
    <property type="entry name" value="ACID PHOSPHATASE RELATED"/>
    <property type="match status" value="1"/>
</dbReference>
<comment type="caution">
    <text evidence="3">The sequence shown here is derived from an EMBL/GenBank/DDBJ whole genome shotgun (WGS) entry which is preliminary data.</text>
</comment>